<gene>
    <name evidence="1" type="ORF">H6G14_15555</name>
</gene>
<keyword evidence="2" id="KW-1185">Reference proteome</keyword>
<organism evidence="1 2">
    <name type="scientific">Nostoc parmelioides FACHB-3921</name>
    <dbReference type="NCBI Taxonomy" id="2692909"/>
    <lineage>
        <taxon>Bacteria</taxon>
        <taxon>Bacillati</taxon>
        <taxon>Cyanobacteriota</taxon>
        <taxon>Cyanophyceae</taxon>
        <taxon>Nostocales</taxon>
        <taxon>Nostocaceae</taxon>
        <taxon>Nostoc</taxon>
    </lineage>
</organism>
<dbReference type="Proteomes" id="UP000621307">
    <property type="component" value="Unassembled WGS sequence"/>
</dbReference>
<protein>
    <submittedName>
        <fullName evidence="1">Uncharacterized protein</fullName>
    </submittedName>
</protein>
<dbReference type="EMBL" id="JACJQL010000021">
    <property type="protein sequence ID" value="MBD2252705.1"/>
    <property type="molecule type" value="Genomic_DNA"/>
</dbReference>
<proteinExistence type="predicted"/>
<comment type="caution">
    <text evidence="1">The sequence shown here is derived from an EMBL/GenBank/DDBJ whole genome shotgun (WGS) entry which is preliminary data.</text>
</comment>
<accession>A0ABR8BG04</accession>
<sequence length="333" mass="38790">MGVKNSVFASKSERYFYYDKLQRTWGHKYNIWHNLPYLNIFTTDNIIDISDYTSRVCLAVLGYGESIKSSFVKLISISEKEKNILKKTSIDYTICNQKDEPILCIEFDGLGEGFNTSLEYHTQKNGVPKYRKPWMELKLKVAHGSYIPYFVVGSKQFNELHEEAKLTAVDAIIGKVMAHQEFDRRKKKLETNPATELGISEEEYEKLFDWEQHELIQDWVFSTEIETDFEYNPIQKQLALLQKELSAWKTSSEWNYIPAIEANISQKERIRKTQEAIWVIVTTYTQSSNPYLKAEQATIRLPNFQIPHLGMPEIIAEEMAELIALLKMKSQNS</sequence>
<dbReference type="RefSeq" id="WP_190568278.1">
    <property type="nucleotide sequence ID" value="NZ_JACJQL010000021.1"/>
</dbReference>
<evidence type="ECO:0000313" key="2">
    <source>
        <dbReference type="Proteomes" id="UP000621307"/>
    </source>
</evidence>
<name>A0ABR8BG04_9NOSO</name>
<reference evidence="1 2" key="1">
    <citation type="journal article" date="2020" name="ISME J.">
        <title>Comparative genomics reveals insights into cyanobacterial evolution and habitat adaptation.</title>
        <authorList>
            <person name="Chen M.Y."/>
            <person name="Teng W.K."/>
            <person name="Zhao L."/>
            <person name="Hu C.X."/>
            <person name="Zhou Y.K."/>
            <person name="Han B.P."/>
            <person name="Song L.R."/>
            <person name="Shu W.S."/>
        </authorList>
    </citation>
    <scope>NUCLEOTIDE SEQUENCE [LARGE SCALE GENOMIC DNA]</scope>
    <source>
        <strain evidence="1 2">FACHB-3921</strain>
    </source>
</reference>
<evidence type="ECO:0000313" key="1">
    <source>
        <dbReference type="EMBL" id="MBD2252705.1"/>
    </source>
</evidence>